<dbReference type="PANTHER" id="PTHR43777:SF1">
    <property type="entry name" value="MOLYBDENUM COFACTOR CYTIDYLYLTRANSFERASE"/>
    <property type="match status" value="1"/>
</dbReference>
<dbReference type="CDD" id="cd04182">
    <property type="entry name" value="GT_2_like_f"/>
    <property type="match status" value="1"/>
</dbReference>
<proteinExistence type="predicted"/>
<reference evidence="2" key="1">
    <citation type="submission" date="2024-05" db="EMBL/GenBank/DDBJ databases">
        <title>Isolation and characterization of Sporomusa carbonis sp. nov., a carboxydotrophic hydrogenogen in the genus of Sporomusa isolated from a charcoal burning pile.</title>
        <authorList>
            <person name="Boeer T."/>
            <person name="Rosenbaum F."/>
            <person name="Eysell L."/>
            <person name="Mueller V."/>
            <person name="Daniel R."/>
            <person name="Poehlein A."/>
        </authorList>
    </citation>
    <scope>NUCLEOTIDE SEQUENCE [LARGE SCALE GENOMIC DNA]</scope>
    <source>
        <strain evidence="2">DSM 3132</strain>
    </source>
</reference>
<dbReference type="EC" id="2.7.7.23" evidence="2"/>
<evidence type="ECO:0000313" key="2">
    <source>
        <dbReference type="EMBL" id="XFO74309.1"/>
    </source>
</evidence>
<dbReference type="Pfam" id="PF12804">
    <property type="entry name" value="NTP_transf_3"/>
    <property type="match status" value="1"/>
</dbReference>
<evidence type="ECO:0000313" key="3">
    <source>
        <dbReference type="Proteomes" id="UP000216052"/>
    </source>
</evidence>
<accession>A0ABZ3J8F7</accession>
<dbReference type="PANTHER" id="PTHR43777">
    <property type="entry name" value="MOLYBDENUM COFACTOR CYTIDYLYLTRANSFERASE"/>
    <property type="match status" value="1"/>
</dbReference>
<keyword evidence="2" id="KW-0808">Transferase</keyword>
<protein>
    <submittedName>
        <fullName evidence="2">Bifunctional protein GlmU</fullName>
        <ecNumber evidence="2">2.7.7.23</ecNumber>
    </submittedName>
</protein>
<dbReference type="Proteomes" id="UP000216052">
    <property type="component" value="Chromosome"/>
</dbReference>
<dbReference type="Gene3D" id="3.90.550.10">
    <property type="entry name" value="Spore Coat Polysaccharide Biosynthesis Protein SpsA, Chain A"/>
    <property type="match status" value="1"/>
</dbReference>
<dbReference type="RefSeq" id="WP_093794753.1">
    <property type="nucleotide sequence ID" value="NZ_CP155571.1"/>
</dbReference>
<dbReference type="InterPro" id="IPR025877">
    <property type="entry name" value="MobA-like_NTP_Trfase"/>
</dbReference>
<evidence type="ECO:0000259" key="1">
    <source>
        <dbReference type="Pfam" id="PF12804"/>
    </source>
</evidence>
<feature type="domain" description="MobA-like NTP transferase" evidence="1">
    <location>
        <begin position="7"/>
        <end position="168"/>
    </location>
</feature>
<keyword evidence="2" id="KW-0548">Nucleotidyltransferase</keyword>
<dbReference type="InterPro" id="IPR029044">
    <property type="entry name" value="Nucleotide-diphossugar_trans"/>
</dbReference>
<name>A0ABZ3J8F7_SPOA4</name>
<dbReference type="SUPFAM" id="SSF53448">
    <property type="entry name" value="Nucleotide-diphospho-sugar transferases"/>
    <property type="match status" value="1"/>
</dbReference>
<sequence>MSNRLGAVILAAGTASRMGKQKLLLPLNGRPLLTHVLDTVHKVPWSDCMAVIGEPAAELAALCQQRGIRSVYNSQRLEGQATSLTLALRHLSGDLAGIMFFLGDQPLVSLALIESLIAQFFQAGSTKVIIVPCQQGQRYSPVLFGSYWRPELAVLTGDTGGRQIMRANPAHVIEVEWPEPACFYDADTENEYRQLKNLLDNKRG</sequence>
<organism evidence="2 3">
    <name type="scientific">Sporomusa acidovorans (strain ATCC 49682 / DSM 3132 / Mol)</name>
    <dbReference type="NCBI Taxonomy" id="1123286"/>
    <lineage>
        <taxon>Bacteria</taxon>
        <taxon>Bacillati</taxon>
        <taxon>Bacillota</taxon>
        <taxon>Negativicutes</taxon>
        <taxon>Selenomonadales</taxon>
        <taxon>Sporomusaceae</taxon>
        <taxon>Sporomusa</taxon>
    </lineage>
</organism>
<dbReference type="EMBL" id="CP155571">
    <property type="protein sequence ID" value="XFO74309.1"/>
    <property type="molecule type" value="Genomic_DNA"/>
</dbReference>
<keyword evidence="3" id="KW-1185">Reference proteome</keyword>
<gene>
    <name evidence="2" type="primary">glmU_2</name>
    <name evidence="2" type="ORF">SPACI_044190</name>
</gene>
<dbReference type="GO" id="GO:0003977">
    <property type="term" value="F:UDP-N-acetylglucosamine diphosphorylase activity"/>
    <property type="evidence" value="ECO:0007669"/>
    <property type="project" value="UniProtKB-EC"/>
</dbReference>